<dbReference type="RefSeq" id="WP_143234562.1">
    <property type="nucleotide sequence ID" value="NZ_VJWL01000001.1"/>
</dbReference>
<dbReference type="HAMAP" id="MF_01161">
    <property type="entry name" value="tRNA_Ile_lys_synt"/>
    <property type="match status" value="1"/>
</dbReference>
<comment type="catalytic activity">
    <reaction evidence="6 7">
        <text>cytidine(34) in tRNA(Ile2) + L-lysine + ATP = lysidine(34) in tRNA(Ile2) + AMP + diphosphate + H(+)</text>
        <dbReference type="Rhea" id="RHEA:43744"/>
        <dbReference type="Rhea" id="RHEA-COMP:10625"/>
        <dbReference type="Rhea" id="RHEA-COMP:10670"/>
        <dbReference type="ChEBI" id="CHEBI:15378"/>
        <dbReference type="ChEBI" id="CHEBI:30616"/>
        <dbReference type="ChEBI" id="CHEBI:32551"/>
        <dbReference type="ChEBI" id="CHEBI:33019"/>
        <dbReference type="ChEBI" id="CHEBI:82748"/>
        <dbReference type="ChEBI" id="CHEBI:83665"/>
        <dbReference type="ChEBI" id="CHEBI:456215"/>
        <dbReference type="EC" id="6.3.4.19"/>
    </reaction>
</comment>
<dbReference type="GO" id="GO:0005524">
    <property type="term" value="F:ATP binding"/>
    <property type="evidence" value="ECO:0007669"/>
    <property type="project" value="UniProtKB-KW"/>
</dbReference>
<dbReference type="SUPFAM" id="SSF52402">
    <property type="entry name" value="Adenine nucleotide alpha hydrolases-like"/>
    <property type="match status" value="1"/>
</dbReference>
<evidence type="ECO:0000256" key="1">
    <source>
        <dbReference type="ARBA" id="ARBA00022490"/>
    </source>
</evidence>
<dbReference type="Pfam" id="PF01171">
    <property type="entry name" value="ATP_bind_3"/>
    <property type="match status" value="1"/>
</dbReference>
<gene>
    <name evidence="7 10" type="primary">tilS</name>
    <name evidence="10" type="ORF">FM042_03985</name>
</gene>
<dbReference type="GO" id="GO:0032267">
    <property type="term" value="F:tRNA(Ile)-lysidine synthase activity"/>
    <property type="evidence" value="ECO:0007669"/>
    <property type="project" value="UniProtKB-EC"/>
</dbReference>
<dbReference type="PANTHER" id="PTHR43033:SF1">
    <property type="entry name" value="TRNA(ILE)-LYSIDINE SYNTHASE-RELATED"/>
    <property type="match status" value="1"/>
</dbReference>
<protein>
    <recommendedName>
        <fullName evidence="7">tRNA(Ile)-lysidine synthase</fullName>
        <ecNumber evidence="7">6.3.4.19</ecNumber>
    </recommendedName>
    <alternativeName>
        <fullName evidence="7">tRNA(Ile)-2-lysyl-cytidine synthase</fullName>
    </alternativeName>
    <alternativeName>
        <fullName evidence="7">tRNA(Ile)-lysidine synthetase</fullName>
    </alternativeName>
</protein>
<feature type="domain" description="tRNA(Ile)-lysidine/2-thiocytidine synthase N-terminal" evidence="8">
    <location>
        <begin position="37"/>
        <end position="230"/>
    </location>
</feature>
<organism evidence="10 11">
    <name type="scientific">Aliidiomarina halalkaliphila</name>
    <dbReference type="NCBI Taxonomy" id="2593535"/>
    <lineage>
        <taxon>Bacteria</taxon>
        <taxon>Pseudomonadati</taxon>
        <taxon>Pseudomonadota</taxon>
        <taxon>Gammaproteobacteria</taxon>
        <taxon>Alteromonadales</taxon>
        <taxon>Idiomarinaceae</taxon>
        <taxon>Aliidiomarina</taxon>
    </lineage>
</organism>
<dbReference type="OrthoDB" id="9807403at2"/>
<dbReference type="Gene3D" id="3.40.50.620">
    <property type="entry name" value="HUPs"/>
    <property type="match status" value="1"/>
</dbReference>
<evidence type="ECO:0000256" key="7">
    <source>
        <dbReference type="HAMAP-Rule" id="MF_01161"/>
    </source>
</evidence>
<sequence>MATVKPESTQRESEVPEDLYPTFVTMLDSLALQAGQQIVVALGGGADSQSVLDLTLRYRQAHPEFRYLAIHLDHFFHPDSPQWAAFLREHCEQVGIDAIVEPLTVPSGPRQSKEEQGRNARYRRLGELTEPNAVILLGQHRTDQVETFFLQMKRGSGPKGLAAMAPVAAMRNTQPESASKTIRNERRLVRPLLDVTKAQIYAYARSRQVPWIEDDTNTDTDIDRNFIRHEVLPVLEQRWPAIQHTVARSASLCAEQTALLERLLSDQLRVRLEPEGFRLQPDWWDLDEALQRALLRSWFAHKALTMPSQAVLHELQTQIQRSSGGKQVKITWSGVTVYRQRKWLKVKLDRNNKAL</sequence>
<keyword evidence="2 7" id="KW-0436">Ligase</keyword>
<evidence type="ECO:0000313" key="10">
    <source>
        <dbReference type="EMBL" id="TRW50019.1"/>
    </source>
</evidence>
<comment type="similarity">
    <text evidence="7">Belongs to the tRNA(Ile)-lysidine synthase family.</text>
</comment>
<comment type="function">
    <text evidence="7">Ligates lysine onto the cytidine present at position 34 of the AUA codon-specific tRNA(Ile) that contains the anticodon CAU, in an ATP-dependent manner. Cytidine is converted to lysidine, thus changing the amino acid specificity of the tRNA from methionine to isoleucine.</text>
</comment>
<evidence type="ECO:0000259" key="9">
    <source>
        <dbReference type="Pfam" id="PF09179"/>
    </source>
</evidence>
<comment type="caution">
    <text evidence="7">Lacks conserved residue(s) required for the propagation of feature annotation.</text>
</comment>
<keyword evidence="11" id="KW-1185">Reference proteome</keyword>
<dbReference type="NCBIfam" id="TIGR02432">
    <property type="entry name" value="lysidine_TilS_N"/>
    <property type="match status" value="1"/>
</dbReference>
<dbReference type="Pfam" id="PF09179">
    <property type="entry name" value="TilS"/>
    <property type="match status" value="1"/>
</dbReference>
<dbReference type="InterPro" id="IPR015262">
    <property type="entry name" value="tRNA_Ile_lys_synt_subst-bd"/>
</dbReference>
<dbReference type="Gene3D" id="1.20.59.20">
    <property type="match status" value="1"/>
</dbReference>
<dbReference type="GO" id="GO:0006400">
    <property type="term" value="P:tRNA modification"/>
    <property type="evidence" value="ECO:0007669"/>
    <property type="project" value="UniProtKB-UniRule"/>
</dbReference>
<name>A0A552X4Z0_9GAMM</name>
<dbReference type="Proteomes" id="UP000320359">
    <property type="component" value="Unassembled WGS sequence"/>
</dbReference>
<evidence type="ECO:0000313" key="11">
    <source>
        <dbReference type="Proteomes" id="UP000320359"/>
    </source>
</evidence>
<dbReference type="EC" id="6.3.4.19" evidence="7"/>
<dbReference type="InterPro" id="IPR014729">
    <property type="entry name" value="Rossmann-like_a/b/a_fold"/>
</dbReference>
<dbReference type="InterPro" id="IPR011063">
    <property type="entry name" value="TilS/TtcA_N"/>
</dbReference>
<dbReference type="CDD" id="cd01992">
    <property type="entry name" value="TilS_N"/>
    <property type="match status" value="1"/>
</dbReference>
<reference evidence="10 11" key="1">
    <citation type="submission" date="2019-07" db="EMBL/GenBank/DDBJ databases">
        <authorList>
            <person name="Yang M."/>
            <person name="Zhao D."/>
            <person name="Xiang H."/>
        </authorList>
    </citation>
    <scope>NUCLEOTIDE SEQUENCE [LARGE SCALE GENOMIC DNA]</scope>
    <source>
        <strain evidence="10 11">IM1326</strain>
    </source>
</reference>
<dbReference type="AlphaFoldDB" id="A0A552X4Z0"/>
<evidence type="ECO:0000256" key="4">
    <source>
        <dbReference type="ARBA" id="ARBA00022741"/>
    </source>
</evidence>
<dbReference type="InterPro" id="IPR012094">
    <property type="entry name" value="tRNA_Ile_lys_synt"/>
</dbReference>
<keyword evidence="5" id="KW-0067">ATP-binding</keyword>
<keyword evidence="1 7" id="KW-0963">Cytoplasm</keyword>
<dbReference type="EMBL" id="VJWL01000001">
    <property type="protein sequence ID" value="TRW50019.1"/>
    <property type="molecule type" value="Genomic_DNA"/>
</dbReference>
<proteinExistence type="inferred from homology"/>
<dbReference type="GO" id="GO:0005737">
    <property type="term" value="C:cytoplasm"/>
    <property type="evidence" value="ECO:0007669"/>
    <property type="project" value="UniProtKB-SubCell"/>
</dbReference>
<comment type="subcellular location">
    <subcellularLocation>
        <location evidence="7">Cytoplasm</location>
    </subcellularLocation>
</comment>
<dbReference type="InterPro" id="IPR012795">
    <property type="entry name" value="tRNA_Ile_lys_synt_N"/>
</dbReference>
<evidence type="ECO:0000256" key="5">
    <source>
        <dbReference type="ARBA" id="ARBA00022840"/>
    </source>
</evidence>
<dbReference type="SUPFAM" id="SSF82829">
    <property type="entry name" value="MesJ substrate recognition domain-like"/>
    <property type="match status" value="1"/>
</dbReference>
<accession>A0A552X4Z0</accession>
<comment type="caution">
    <text evidence="10">The sequence shown here is derived from an EMBL/GenBank/DDBJ whole genome shotgun (WGS) entry which is preliminary data.</text>
</comment>
<dbReference type="PANTHER" id="PTHR43033">
    <property type="entry name" value="TRNA(ILE)-LYSIDINE SYNTHASE-RELATED"/>
    <property type="match status" value="1"/>
</dbReference>
<evidence type="ECO:0000259" key="8">
    <source>
        <dbReference type="Pfam" id="PF01171"/>
    </source>
</evidence>
<evidence type="ECO:0000256" key="3">
    <source>
        <dbReference type="ARBA" id="ARBA00022694"/>
    </source>
</evidence>
<feature type="domain" description="tRNA(Ile)-lysidine synthase substrate-binding" evidence="9">
    <location>
        <begin position="285"/>
        <end position="343"/>
    </location>
</feature>
<evidence type="ECO:0000256" key="6">
    <source>
        <dbReference type="ARBA" id="ARBA00048539"/>
    </source>
</evidence>
<evidence type="ECO:0000256" key="2">
    <source>
        <dbReference type="ARBA" id="ARBA00022598"/>
    </source>
</evidence>
<keyword evidence="3 7" id="KW-0819">tRNA processing</keyword>
<keyword evidence="4" id="KW-0547">Nucleotide-binding</keyword>